<proteinExistence type="predicted"/>
<evidence type="ECO:0000313" key="1">
    <source>
        <dbReference type="EMBL" id="QCD42166.1"/>
    </source>
</evidence>
<gene>
    <name evidence="1" type="ORF">E7747_07695</name>
</gene>
<name>A0A4P7W2I5_9BACT</name>
<sequence length="279" mass="31711">MIQTMTNAELRSLIPNVIHEVEGEDLLIDKLRPWLESAAAWLTGNFIGEGYEPSPSVGIFAKKIIVCKAFAEAVPSLDITLSPAGFAVISTDGRAPASKERVERLVASLKSSVDANLQTLIMMLLDTPGWRDTAMGDYWLATFLFGLDDAQSCKRDTDLLSAYRAMRDIALRFQTELEHEYLGRKLMLKLRGAIYNPEASVDEKNLWQMIRRAELRYIACHSRDQKTRCPDPHEIWHLVEPVIREIGYSSEIREIWESEMGDKLRVEPFKNTVKGGFFF</sequence>
<accession>A0A4P7W2I5</accession>
<dbReference type="InterPro" id="IPR046558">
    <property type="entry name" value="DUF6712"/>
</dbReference>
<dbReference type="Proteomes" id="UP000297149">
    <property type="component" value="Chromosome"/>
</dbReference>
<evidence type="ECO:0000313" key="2">
    <source>
        <dbReference type="Proteomes" id="UP000297149"/>
    </source>
</evidence>
<dbReference type="RefSeq" id="WP_136415170.1">
    <property type="nucleotide sequence ID" value="NZ_CAXHQF010000003.1"/>
</dbReference>
<dbReference type="Pfam" id="PF20459">
    <property type="entry name" value="DUF6712"/>
    <property type="match status" value="1"/>
</dbReference>
<dbReference type="AlphaFoldDB" id="A0A4P7W2I5"/>
<dbReference type="KEGG" id="ddb:E7747_07695"/>
<protein>
    <submittedName>
        <fullName evidence="1">Uncharacterized protein</fullName>
    </submittedName>
</protein>
<keyword evidence="2" id="KW-1185">Reference proteome</keyword>
<dbReference type="EMBL" id="CP039396">
    <property type="protein sequence ID" value="QCD42166.1"/>
    <property type="molecule type" value="Genomic_DNA"/>
</dbReference>
<reference evidence="2" key="1">
    <citation type="submission" date="2019-02" db="EMBL/GenBank/DDBJ databases">
        <title>Isolation and identification of novel species under the genus Muribaculum.</title>
        <authorList>
            <person name="Miyake S."/>
            <person name="Ding Y."/>
            <person name="Low A."/>
            <person name="Soh M."/>
            <person name="Seedorf H."/>
        </authorList>
    </citation>
    <scope>NUCLEOTIDE SEQUENCE [LARGE SCALE GENOMIC DNA]</scope>
    <source>
        <strain evidence="2">H5</strain>
    </source>
</reference>
<organism evidence="1 2">
    <name type="scientific">Duncaniella dubosii</name>
    <dbReference type="NCBI Taxonomy" id="2518971"/>
    <lineage>
        <taxon>Bacteria</taxon>
        <taxon>Pseudomonadati</taxon>
        <taxon>Bacteroidota</taxon>
        <taxon>Bacteroidia</taxon>
        <taxon>Bacteroidales</taxon>
        <taxon>Muribaculaceae</taxon>
        <taxon>Duncaniella</taxon>
    </lineage>
</organism>